<evidence type="ECO:0000313" key="2">
    <source>
        <dbReference type="Proteomes" id="UP000886748"/>
    </source>
</evidence>
<reference evidence="1" key="1">
    <citation type="submission" date="2020-10" db="EMBL/GenBank/DDBJ databases">
        <authorList>
            <person name="Gilroy R."/>
        </authorList>
    </citation>
    <scope>NUCLEOTIDE SEQUENCE</scope>
    <source>
        <strain evidence="1">CHK154-7741</strain>
    </source>
</reference>
<comment type="caution">
    <text evidence="1">The sequence shown here is derived from an EMBL/GenBank/DDBJ whole genome shotgun (WGS) entry which is preliminary data.</text>
</comment>
<organism evidence="1 2">
    <name type="scientific">Candidatus Limenecus avicola</name>
    <dbReference type="NCBI Taxonomy" id="2840847"/>
    <lineage>
        <taxon>Bacteria</taxon>
        <taxon>Bacillati</taxon>
        <taxon>Bacillota</taxon>
        <taxon>Clostridia</taxon>
        <taxon>Eubacteriales</taxon>
        <taxon>Clostridiaceae</taxon>
        <taxon>Clostridiaceae incertae sedis</taxon>
        <taxon>Candidatus Limenecus</taxon>
    </lineage>
</organism>
<reference evidence="1" key="2">
    <citation type="journal article" date="2021" name="PeerJ">
        <title>Extensive microbial diversity within the chicken gut microbiome revealed by metagenomics and culture.</title>
        <authorList>
            <person name="Gilroy R."/>
            <person name="Ravi A."/>
            <person name="Getino M."/>
            <person name="Pursley I."/>
            <person name="Horton D.L."/>
            <person name="Alikhan N.F."/>
            <person name="Baker D."/>
            <person name="Gharbi K."/>
            <person name="Hall N."/>
            <person name="Watson M."/>
            <person name="Adriaenssens E.M."/>
            <person name="Foster-Nyarko E."/>
            <person name="Jarju S."/>
            <person name="Secka A."/>
            <person name="Antonio M."/>
            <person name="Oren A."/>
            <person name="Chaudhuri R.R."/>
            <person name="La Ragione R."/>
            <person name="Hildebrand F."/>
            <person name="Pallen M.J."/>
        </authorList>
    </citation>
    <scope>NUCLEOTIDE SEQUENCE</scope>
    <source>
        <strain evidence="1">CHK154-7741</strain>
    </source>
</reference>
<name>A0A9D1SQJ0_9CLOT</name>
<gene>
    <name evidence="1" type="ORF">IAD26_01000</name>
</gene>
<dbReference type="Proteomes" id="UP000886748">
    <property type="component" value="Unassembled WGS sequence"/>
</dbReference>
<proteinExistence type="predicted"/>
<dbReference type="AlphaFoldDB" id="A0A9D1SQJ0"/>
<accession>A0A9D1SQJ0</accession>
<sequence length="51" mass="5444">MIKKAQKPTSNISDGVAFLLRGAKKRRSMAIASARMINSDIGISAKLVAVK</sequence>
<protein>
    <submittedName>
        <fullName evidence="1">Uncharacterized protein</fullName>
    </submittedName>
</protein>
<evidence type="ECO:0000313" key="1">
    <source>
        <dbReference type="EMBL" id="HIU91690.1"/>
    </source>
</evidence>
<dbReference type="EMBL" id="DVOD01000008">
    <property type="protein sequence ID" value="HIU91690.1"/>
    <property type="molecule type" value="Genomic_DNA"/>
</dbReference>